<organism evidence="1">
    <name type="scientific">Culex pipiens</name>
    <name type="common">House mosquito</name>
    <dbReference type="NCBI Taxonomy" id="7175"/>
    <lineage>
        <taxon>Eukaryota</taxon>
        <taxon>Metazoa</taxon>
        <taxon>Ecdysozoa</taxon>
        <taxon>Arthropoda</taxon>
        <taxon>Hexapoda</taxon>
        <taxon>Insecta</taxon>
        <taxon>Pterygota</taxon>
        <taxon>Neoptera</taxon>
        <taxon>Endopterygota</taxon>
        <taxon>Diptera</taxon>
        <taxon>Nematocera</taxon>
        <taxon>Culicoidea</taxon>
        <taxon>Culicidae</taxon>
        <taxon>Culicinae</taxon>
        <taxon>Culicini</taxon>
        <taxon>Culex</taxon>
        <taxon>Culex</taxon>
    </lineage>
</organism>
<accession>A0A8D8LDJ8</accession>
<dbReference type="PROSITE" id="PS00141">
    <property type="entry name" value="ASP_PROTEASE"/>
    <property type="match status" value="1"/>
</dbReference>
<dbReference type="GO" id="GO:0004190">
    <property type="term" value="F:aspartic-type endopeptidase activity"/>
    <property type="evidence" value="ECO:0007669"/>
    <property type="project" value="InterPro"/>
</dbReference>
<name>A0A8D8LDJ8_CULPI</name>
<dbReference type="EMBL" id="HBUE01244285">
    <property type="protein sequence ID" value="CAG6551198.1"/>
    <property type="molecule type" value="Transcribed_RNA"/>
</dbReference>
<reference evidence="1" key="1">
    <citation type="submission" date="2021-05" db="EMBL/GenBank/DDBJ databases">
        <authorList>
            <person name="Alioto T."/>
            <person name="Alioto T."/>
            <person name="Gomez Garrido J."/>
        </authorList>
    </citation>
    <scope>NUCLEOTIDE SEQUENCE</scope>
</reference>
<sequence>MLGGVSSRPSALDGFLMYGTDFKVLRYSSQRLLALDFPVTGSSSGRLHAASNFFRTATMNGYGSGWIRVCLSQDGIGLEGCCGCDSFRSFIRPTGSFEFGAFLLIIDSGTSVTSGTSSFSSFSSSKNDRLRSPSSCVSINLFPSSSTRCSNRGGLGGVTIRSGLTSTSPSGTSSGLRMMPIFSDRSAFSSDDRRRDEAAEDDLTELVAGGKPTAFNEEVDTLFRSGFWAGILRPPLSRARSGVPDF</sequence>
<proteinExistence type="predicted"/>
<dbReference type="EMBL" id="HBUE01351387">
    <property type="protein sequence ID" value="CAG6603492.1"/>
    <property type="molecule type" value="Transcribed_RNA"/>
</dbReference>
<protein>
    <submittedName>
        <fullName evidence="1">(northern house mosquito) hypothetical protein</fullName>
    </submittedName>
</protein>
<dbReference type="GO" id="GO:0006508">
    <property type="term" value="P:proteolysis"/>
    <property type="evidence" value="ECO:0007669"/>
    <property type="project" value="InterPro"/>
</dbReference>
<dbReference type="AlphaFoldDB" id="A0A8D8LDJ8"/>
<dbReference type="InterPro" id="IPR001969">
    <property type="entry name" value="Aspartic_peptidase_AS"/>
</dbReference>
<evidence type="ECO:0000313" key="1">
    <source>
        <dbReference type="EMBL" id="CAG6603492.1"/>
    </source>
</evidence>